<evidence type="ECO:0000256" key="10">
    <source>
        <dbReference type="SAM" id="Phobius"/>
    </source>
</evidence>
<dbReference type="GO" id="GO:0006814">
    <property type="term" value="P:sodium ion transport"/>
    <property type="evidence" value="ECO:0007669"/>
    <property type="project" value="UniProtKB-KW"/>
</dbReference>
<dbReference type="AlphaFoldDB" id="D7CT83"/>
<evidence type="ECO:0000259" key="11">
    <source>
        <dbReference type="Pfam" id="PF00999"/>
    </source>
</evidence>
<evidence type="ECO:0000256" key="1">
    <source>
        <dbReference type="ARBA" id="ARBA00004141"/>
    </source>
</evidence>
<feature type="transmembrane region" description="Helical" evidence="10">
    <location>
        <begin position="282"/>
        <end position="303"/>
    </location>
</feature>
<dbReference type="InterPro" id="IPR006153">
    <property type="entry name" value="Cation/H_exchanger_TM"/>
</dbReference>
<dbReference type="GO" id="GO:1902600">
    <property type="term" value="P:proton transmembrane transport"/>
    <property type="evidence" value="ECO:0007669"/>
    <property type="project" value="InterPro"/>
</dbReference>
<dbReference type="RefSeq" id="WP_013178908.1">
    <property type="nucleotide sequence ID" value="NC_014221.1"/>
</dbReference>
<dbReference type="Proteomes" id="UP000000379">
    <property type="component" value="Chromosome"/>
</dbReference>
<keyword evidence="7" id="KW-0406">Ion transport</keyword>
<evidence type="ECO:0000256" key="6">
    <source>
        <dbReference type="ARBA" id="ARBA00023053"/>
    </source>
</evidence>
<dbReference type="Pfam" id="PF00999">
    <property type="entry name" value="Na_H_Exchanger"/>
    <property type="match status" value="1"/>
</dbReference>
<feature type="transmembrane region" description="Helical" evidence="10">
    <location>
        <begin position="86"/>
        <end position="109"/>
    </location>
</feature>
<keyword evidence="5 10" id="KW-1133">Transmembrane helix</keyword>
<evidence type="ECO:0000256" key="2">
    <source>
        <dbReference type="ARBA" id="ARBA00022448"/>
    </source>
</evidence>
<feature type="transmembrane region" description="Helical" evidence="10">
    <location>
        <begin position="53"/>
        <end position="74"/>
    </location>
</feature>
<keyword evidence="4 10" id="KW-0812">Transmembrane</keyword>
<comment type="subcellular location">
    <subcellularLocation>
        <location evidence="1">Membrane</location>
        <topology evidence="1">Multi-pass membrane protein</topology>
    </subcellularLocation>
</comment>
<keyword evidence="9" id="KW-0739">Sodium transport</keyword>
<feature type="transmembrane region" description="Helical" evidence="10">
    <location>
        <begin position="345"/>
        <end position="366"/>
    </location>
</feature>
<evidence type="ECO:0000256" key="9">
    <source>
        <dbReference type="ARBA" id="ARBA00023201"/>
    </source>
</evidence>
<dbReference type="eggNOG" id="COG0475">
    <property type="taxonomic scope" value="Bacteria"/>
</dbReference>
<dbReference type="OrthoDB" id="552054at2"/>
<protein>
    <submittedName>
        <fullName evidence="12">Sodium/hydrogen exchanger</fullName>
    </submittedName>
</protein>
<name>D7CT83_TRURR</name>
<feature type="transmembrane region" description="Helical" evidence="10">
    <location>
        <begin position="115"/>
        <end position="135"/>
    </location>
</feature>
<feature type="transmembrane region" description="Helical" evidence="10">
    <location>
        <begin position="315"/>
        <end position="339"/>
    </location>
</feature>
<feature type="transmembrane region" description="Helical" evidence="10">
    <location>
        <begin position="227"/>
        <end position="244"/>
    </location>
</feature>
<feature type="transmembrane region" description="Helical" evidence="10">
    <location>
        <begin position="256"/>
        <end position="276"/>
    </location>
</feature>
<keyword evidence="3" id="KW-0050">Antiport</keyword>
<evidence type="ECO:0000256" key="4">
    <source>
        <dbReference type="ARBA" id="ARBA00022692"/>
    </source>
</evidence>
<feature type="transmembrane region" description="Helical" evidence="10">
    <location>
        <begin position="147"/>
        <end position="170"/>
    </location>
</feature>
<dbReference type="GO" id="GO:0015297">
    <property type="term" value="F:antiporter activity"/>
    <property type="evidence" value="ECO:0007669"/>
    <property type="project" value="UniProtKB-KW"/>
</dbReference>
<dbReference type="PANTHER" id="PTHR43562:SF3">
    <property type="entry name" value="SODIUM ION_PROTON EXCHANGER (EUROFUNG)"/>
    <property type="match status" value="1"/>
</dbReference>
<reference evidence="13" key="1">
    <citation type="submission" date="2010-05" db="EMBL/GenBank/DDBJ databases">
        <title>The complete genome of Truepera radiovictris DSM 17093.</title>
        <authorList>
            <consortium name="US DOE Joint Genome Institute (JGI-PGF)"/>
            <person name="Lucas S."/>
            <person name="Copeland A."/>
            <person name="Lapidus A."/>
            <person name="Glavina del Rio T."/>
            <person name="Dalin E."/>
            <person name="Tice H."/>
            <person name="Bruce D."/>
            <person name="Goodwin L."/>
            <person name="Pitluck S."/>
            <person name="Kyrpides N."/>
            <person name="Mavromatis K."/>
            <person name="Ovchinnikova G."/>
            <person name="Munk A.C."/>
            <person name="Detter J.C."/>
            <person name="Han C."/>
            <person name="Tapia R."/>
            <person name="Land M."/>
            <person name="Hauser L."/>
            <person name="Markowitz V."/>
            <person name="Cheng J.-F."/>
            <person name="Hugenholtz P."/>
            <person name="Woyke T."/>
            <person name="Wu D."/>
            <person name="Tindall B."/>
            <person name="Pomrenke H.G."/>
            <person name="Brambilla E."/>
            <person name="Klenk H.-P."/>
            <person name="Eisen J.A."/>
        </authorList>
    </citation>
    <scope>NUCLEOTIDE SEQUENCE [LARGE SCALE GENOMIC DNA]</scope>
    <source>
        <strain evidence="13">DSM 17093 / CIP 108686 / LMG 22925 / RQ-24</strain>
    </source>
</reference>
<organism evidence="12 13">
    <name type="scientific">Truepera radiovictrix (strain DSM 17093 / CIP 108686 / LMG 22925 / RQ-24)</name>
    <dbReference type="NCBI Taxonomy" id="649638"/>
    <lineage>
        <taxon>Bacteria</taxon>
        <taxon>Thermotogati</taxon>
        <taxon>Deinococcota</taxon>
        <taxon>Deinococci</taxon>
        <taxon>Trueperales</taxon>
        <taxon>Trueperaceae</taxon>
        <taxon>Truepera</taxon>
    </lineage>
</organism>
<keyword evidence="13" id="KW-1185">Reference proteome</keyword>
<reference evidence="12 13" key="2">
    <citation type="journal article" date="2011" name="Stand. Genomic Sci.">
        <title>Complete genome sequence of Truepera radiovictrix type strain (RQ-24).</title>
        <authorList>
            <person name="Ivanova N."/>
            <person name="Rohde C."/>
            <person name="Munk C."/>
            <person name="Nolan M."/>
            <person name="Lucas S."/>
            <person name="Del Rio T.G."/>
            <person name="Tice H."/>
            <person name="Deshpande S."/>
            <person name="Cheng J.F."/>
            <person name="Tapia R."/>
            <person name="Han C."/>
            <person name="Goodwin L."/>
            <person name="Pitluck S."/>
            <person name="Liolios K."/>
            <person name="Mavromatis K."/>
            <person name="Mikhailova N."/>
            <person name="Pati A."/>
            <person name="Chen A."/>
            <person name="Palaniappan K."/>
            <person name="Land M."/>
            <person name="Hauser L."/>
            <person name="Chang Y.J."/>
            <person name="Jeffries C.D."/>
            <person name="Brambilla E."/>
            <person name="Rohde M."/>
            <person name="Goker M."/>
            <person name="Tindall B.J."/>
            <person name="Woyke T."/>
            <person name="Bristow J."/>
            <person name="Eisen J.A."/>
            <person name="Markowitz V."/>
            <person name="Hugenholtz P."/>
            <person name="Kyrpides N.C."/>
            <person name="Klenk H.P."/>
            <person name="Lapidus A."/>
        </authorList>
    </citation>
    <scope>NUCLEOTIDE SEQUENCE [LARGE SCALE GENOMIC DNA]</scope>
    <source>
        <strain evidence="13">DSM 17093 / CIP 108686 / LMG 22925 / RQ-24</strain>
    </source>
</reference>
<dbReference type="KEGG" id="tra:Trad_2437"/>
<dbReference type="PANTHER" id="PTHR43562">
    <property type="entry name" value="NAPA-TYPE SODIUM/HYDROGEN ANTIPORTER"/>
    <property type="match status" value="1"/>
</dbReference>
<dbReference type="HOGENOM" id="CLU_713600_0_0_0"/>
<evidence type="ECO:0000256" key="5">
    <source>
        <dbReference type="ARBA" id="ARBA00022989"/>
    </source>
</evidence>
<sequence length="387" mass="40116">MSPLSVLALFFVALLVCRAAAGALRRLGSPATVLEIGFGFVIGNYLLQAHEVALMRGFAELGTVILFFFVGLTMQTASFRGAGRHVLRIAGLGSLVPMATMFALSPLLALGRAELLLATAVIMTSGAGVAARVLSEGGFLASRTGRVLVAASIVDDLPSLLFLTFATTVAAATGTFAAALARPLLTLLLLFGGLKLLSRLPWLRGAPALYPLGVAVCAAWLSAQAGVTALAGAFLSGYLLGPLVRQREVVYIESLLDLCVPIFFLFVGTLISARALFDTGSWALAAPLVGACLVTPLPIALALGERARRDGCDPWLVAFGMMPRGLPGLVFATTAFLGGLIPAKLFSALVIAVTVSNLVGPAAMTLRMNHLRRVGGFLDALPGEAAT</sequence>
<evidence type="ECO:0000256" key="7">
    <source>
        <dbReference type="ARBA" id="ARBA00023065"/>
    </source>
</evidence>
<evidence type="ECO:0000313" key="12">
    <source>
        <dbReference type="EMBL" id="ADI15546.1"/>
    </source>
</evidence>
<dbReference type="STRING" id="649638.Trad_2437"/>
<keyword evidence="2" id="KW-0813">Transport</keyword>
<gene>
    <name evidence="12" type="ordered locus">Trad_2437</name>
</gene>
<dbReference type="EMBL" id="CP002049">
    <property type="protein sequence ID" value="ADI15546.1"/>
    <property type="molecule type" value="Genomic_DNA"/>
</dbReference>
<dbReference type="Gene3D" id="1.20.1530.20">
    <property type="match status" value="1"/>
</dbReference>
<evidence type="ECO:0000256" key="3">
    <source>
        <dbReference type="ARBA" id="ARBA00022449"/>
    </source>
</evidence>
<proteinExistence type="predicted"/>
<dbReference type="InterPro" id="IPR038770">
    <property type="entry name" value="Na+/solute_symporter_sf"/>
</dbReference>
<keyword evidence="8 10" id="KW-0472">Membrane</keyword>
<dbReference type="GO" id="GO:0016020">
    <property type="term" value="C:membrane"/>
    <property type="evidence" value="ECO:0007669"/>
    <property type="project" value="UniProtKB-SubCell"/>
</dbReference>
<evidence type="ECO:0000256" key="8">
    <source>
        <dbReference type="ARBA" id="ARBA00023136"/>
    </source>
</evidence>
<feature type="domain" description="Cation/H+ exchanger transmembrane" evidence="11">
    <location>
        <begin position="14"/>
        <end position="361"/>
    </location>
</feature>
<keyword evidence="6" id="KW-0915">Sodium</keyword>
<evidence type="ECO:0000313" key="13">
    <source>
        <dbReference type="Proteomes" id="UP000000379"/>
    </source>
</evidence>
<accession>D7CT83</accession>